<gene>
    <name evidence="1" type="ORF">JZ751_011279</name>
</gene>
<reference evidence="1" key="1">
    <citation type="thesis" date="2021" institute="BYU ScholarsArchive" country="Provo, UT, USA">
        <title>Applications of and Algorithms for Genome Assembly and Genomic Analyses with an Emphasis on Marine Teleosts.</title>
        <authorList>
            <person name="Pickett B.D."/>
        </authorList>
    </citation>
    <scope>NUCLEOTIDE SEQUENCE</scope>
    <source>
        <strain evidence="1">HI-2016</strain>
    </source>
</reference>
<evidence type="ECO:0000313" key="2">
    <source>
        <dbReference type="Proteomes" id="UP000824540"/>
    </source>
</evidence>
<name>A0A8T2P7J5_9TELE</name>
<dbReference type="AlphaFoldDB" id="A0A8T2P7J5"/>
<proteinExistence type="predicted"/>
<evidence type="ECO:0000313" key="1">
    <source>
        <dbReference type="EMBL" id="KAG9344607.1"/>
    </source>
</evidence>
<organism evidence="1 2">
    <name type="scientific">Albula glossodonta</name>
    <name type="common">roundjaw bonefish</name>
    <dbReference type="NCBI Taxonomy" id="121402"/>
    <lineage>
        <taxon>Eukaryota</taxon>
        <taxon>Metazoa</taxon>
        <taxon>Chordata</taxon>
        <taxon>Craniata</taxon>
        <taxon>Vertebrata</taxon>
        <taxon>Euteleostomi</taxon>
        <taxon>Actinopterygii</taxon>
        <taxon>Neopterygii</taxon>
        <taxon>Teleostei</taxon>
        <taxon>Albuliformes</taxon>
        <taxon>Albulidae</taxon>
        <taxon>Albula</taxon>
    </lineage>
</organism>
<dbReference type="EMBL" id="JAFBMS010000020">
    <property type="protein sequence ID" value="KAG9344607.1"/>
    <property type="molecule type" value="Genomic_DNA"/>
</dbReference>
<keyword evidence="2" id="KW-1185">Reference proteome</keyword>
<accession>A0A8T2P7J5</accession>
<dbReference type="Proteomes" id="UP000824540">
    <property type="component" value="Unassembled WGS sequence"/>
</dbReference>
<protein>
    <submittedName>
        <fullName evidence="1">Uncharacterized protein</fullName>
    </submittedName>
</protein>
<sequence>MFGDSASPSTSEGWVWTGEEGRGCAAQAGGGAGVGNHTGRIKVVFTPTICKVTCNGRTCKNNCEKGNTTTIISENGHATDTLTAPNFRVGLVSSPWRDAVMMDDRGGVPQQQSGGGGRGKEWGVWQFYTCYRHSGNLEMQAPGDVSVLATCRGTQTVLLSYAIDGEQEFLQLISCLVSVKHRAAVRLFGRPHFSPPSQRETDPLFSRGLPRPGLMRLAMHPFPHPARCPLLPASLPERYFKAISAGKGLDHTSRPCCNCPVSVPVDASAHVPQGKQPCTLSLSLDDPQLRGRGGGGLASSRVARARARSKHRARLRCLGLPRLAPACPLRNHKGRSGPSRNATDPCCSQWCRSPSAGALAPGAVHVNECTSGHRRSFSAPAL</sequence>
<comment type="caution">
    <text evidence="1">The sequence shown here is derived from an EMBL/GenBank/DDBJ whole genome shotgun (WGS) entry which is preliminary data.</text>
</comment>
<dbReference type="OrthoDB" id="4062651at2759"/>